<dbReference type="Pfam" id="PF02922">
    <property type="entry name" value="CBM_48"/>
    <property type="match status" value="1"/>
</dbReference>
<evidence type="ECO:0000313" key="4">
    <source>
        <dbReference type="Proteomes" id="UP000809587"/>
    </source>
</evidence>
<dbReference type="InterPro" id="IPR044143">
    <property type="entry name" value="GlgB_N_E_set_prok"/>
</dbReference>
<dbReference type="Pfam" id="PF00128">
    <property type="entry name" value="Alpha-amylase"/>
    <property type="match status" value="1"/>
</dbReference>
<name>A0ABS2J459_9ACTN</name>
<dbReference type="EMBL" id="JAFEUO010000001">
    <property type="protein sequence ID" value="MBM7081337.1"/>
    <property type="molecule type" value="Genomic_DNA"/>
</dbReference>
<accession>A0ABS2J459</accession>
<dbReference type="InterPro" id="IPR037439">
    <property type="entry name" value="Branching_enzy"/>
</dbReference>
<reference evidence="3 4" key="1">
    <citation type="submission" date="2021-02" db="EMBL/GenBank/DDBJ databases">
        <authorList>
            <person name="Lee D.-H."/>
        </authorList>
    </citation>
    <scope>NUCLEOTIDE SEQUENCE [LARGE SCALE GENOMIC DNA]</scope>
    <source>
        <strain evidence="3 4">MMS20-R2-29</strain>
    </source>
</reference>
<evidence type="ECO:0000256" key="1">
    <source>
        <dbReference type="ARBA" id="ARBA00022676"/>
    </source>
</evidence>
<dbReference type="PIRSF" id="PIRSF000463">
    <property type="entry name" value="GlgB"/>
    <property type="match status" value="1"/>
</dbReference>
<dbReference type="CDD" id="cd02855">
    <property type="entry name" value="E_set_GBE_prok_N"/>
    <property type="match status" value="1"/>
</dbReference>
<dbReference type="PANTHER" id="PTHR43651">
    <property type="entry name" value="1,4-ALPHA-GLUCAN-BRANCHING ENZYME"/>
    <property type="match status" value="1"/>
</dbReference>
<dbReference type="InterPro" id="IPR006047">
    <property type="entry name" value="GH13_cat_dom"/>
</dbReference>
<dbReference type="Gene3D" id="2.60.40.10">
    <property type="entry name" value="Immunoglobulins"/>
    <property type="match status" value="1"/>
</dbReference>
<evidence type="ECO:0000259" key="2">
    <source>
        <dbReference type="SMART" id="SM00642"/>
    </source>
</evidence>
<keyword evidence="1" id="KW-0808">Transferase</keyword>
<feature type="domain" description="Glycosyl hydrolase family 13 catalytic" evidence="2">
    <location>
        <begin position="140"/>
        <end position="489"/>
    </location>
</feature>
<dbReference type="InterPro" id="IPR017853">
    <property type="entry name" value="GH"/>
</dbReference>
<comment type="caution">
    <text evidence="3">The sequence shown here is derived from an EMBL/GenBank/DDBJ whole genome shotgun (WGS) entry which is preliminary data.</text>
</comment>
<proteinExistence type="predicted"/>
<dbReference type="SMART" id="SM00642">
    <property type="entry name" value="Aamy"/>
    <property type="match status" value="1"/>
</dbReference>
<gene>
    <name evidence="3" type="ORF">JQN84_02090</name>
</gene>
<dbReference type="InterPro" id="IPR004193">
    <property type="entry name" value="Glyco_hydro_13_N"/>
</dbReference>
<dbReference type="InterPro" id="IPR013783">
    <property type="entry name" value="Ig-like_fold"/>
</dbReference>
<dbReference type="PANTHER" id="PTHR43651:SF3">
    <property type="entry name" value="1,4-ALPHA-GLUCAN-BRANCHING ENZYME"/>
    <property type="match status" value="1"/>
</dbReference>
<protein>
    <submittedName>
        <fullName evidence="3">1,4-alpha-glucan branching enzyme</fullName>
    </submittedName>
</protein>
<dbReference type="Gene3D" id="3.20.20.80">
    <property type="entry name" value="Glycosidases"/>
    <property type="match status" value="1"/>
</dbReference>
<dbReference type="CDD" id="cd11322">
    <property type="entry name" value="AmyAc_Glg_BE"/>
    <property type="match status" value="1"/>
</dbReference>
<keyword evidence="1" id="KW-0328">Glycosyltransferase</keyword>
<organism evidence="3 4">
    <name type="scientific">Micromonospora humidisoli</name>
    <dbReference type="NCBI Taxonomy" id="2807622"/>
    <lineage>
        <taxon>Bacteria</taxon>
        <taxon>Bacillati</taxon>
        <taxon>Actinomycetota</taxon>
        <taxon>Actinomycetes</taxon>
        <taxon>Micromonosporales</taxon>
        <taxon>Micromonosporaceae</taxon>
        <taxon>Micromonospora</taxon>
    </lineage>
</organism>
<dbReference type="SUPFAM" id="SSF51445">
    <property type="entry name" value="(Trans)glycosidases"/>
    <property type="match status" value="1"/>
</dbReference>
<sequence length="595" mass="65144">MSAGTAPAVHAGPDALWRRMGAHPDGVGGPTRFRVWAPAAEAVDLVWWHPGGRAVHEAMARLQDGCWDTVVPQARPGVHYRFQVHGRDGTVRHKADPWAREVVPEEPHTSVVPAPSRHRWTDAGWLAGRPQRHTPVSVYEVHAGSWRPGCGFRRLADDLVPYVRRYGFTHVELMPVTEHPYGGSWGYQVSSYFAPSARFGGADELRHLIDRLHAAGVGVLLDWVPAHFAPDDWSLADFDGGALYEPPDPDRAWHPLWGTKTFDYQRPQVRDFLVASALYWLEEFHFDGLRVDAVSSITRRDFLREPGGWAGGDVLDRPGIDFLRELTGTVRRRHPGALLIAEEAGLTDGVTEPVDAGGLGFDLCWDLGWAHDTFTYFAAGPEQRPHLRETLAAAVDRAAARPVVLPVSHDEITAPHQPLWRRVHGDGPDAAAALRALLALQYATPGVPLLFMGSEHGGAEPWREWAPVDPSPLLDAPGGDLYRGMGRLITRLNRICQQVPAGPEPVRWWRRPGPGEPLLAFARDHGDGVLLCVANLTDRPLGWDAVADPRVWSVLLDTADERYGGPGRPAGAGIAPGAVVWLTAAGTNLAPTMPG</sequence>
<keyword evidence="4" id="KW-1185">Reference proteome</keyword>
<dbReference type="RefSeq" id="WP_204956690.1">
    <property type="nucleotide sequence ID" value="NZ_JAFEUO010000001.1"/>
</dbReference>
<evidence type="ECO:0000313" key="3">
    <source>
        <dbReference type="EMBL" id="MBM7081337.1"/>
    </source>
</evidence>
<dbReference type="Proteomes" id="UP000809587">
    <property type="component" value="Unassembled WGS sequence"/>
</dbReference>